<proteinExistence type="predicted"/>
<evidence type="ECO:0000313" key="3">
    <source>
        <dbReference type="EMBL" id="QDZ15625.1"/>
    </source>
</evidence>
<dbReference type="PANTHER" id="PTHR33164">
    <property type="entry name" value="TRANSCRIPTIONAL REGULATOR, MARR FAMILY"/>
    <property type="match status" value="1"/>
</dbReference>
<evidence type="ECO:0000313" key="4">
    <source>
        <dbReference type="Proteomes" id="UP000320216"/>
    </source>
</evidence>
<dbReference type="InterPro" id="IPR036390">
    <property type="entry name" value="WH_DNA-bd_sf"/>
</dbReference>
<dbReference type="RefSeq" id="WP_146321659.1">
    <property type="nucleotide sequence ID" value="NZ_CP042305.1"/>
</dbReference>
<accession>A0A5B8M7I1</accession>
<dbReference type="InterPro" id="IPR036388">
    <property type="entry name" value="WH-like_DNA-bd_sf"/>
</dbReference>
<evidence type="ECO:0000259" key="2">
    <source>
        <dbReference type="PROSITE" id="PS50995"/>
    </source>
</evidence>
<feature type="region of interest" description="Disordered" evidence="1">
    <location>
        <begin position="1"/>
        <end position="25"/>
    </location>
</feature>
<organism evidence="3 4">
    <name type="scientific">Humibacter ginsenosidimutans</name>
    <dbReference type="NCBI Taxonomy" id="2599293"/>
    <lineage>
        <taxon>Bacteria</taxon>
        <taxon>Bacillati</taxon>
        <taxon>Actinomycetota</taxon>
        <taxon>Actinomycetes</taxon>
        <taxon>Micrococcales</taxon>
        <taxon>Microbacteriaceae</taxon>
        <taxon>Humibacter</taxon>
    </lineage>
</organism>
<name>A0A5B8M7I1_9MICO</name>
<feature type="compositionally biased region" description="Basic and acidic residues" evidence="1">
    <location>
        <begin position="8"/>
        <end position="25"/>
    </location>
</feature>
<dbReference type="PROSITE" id="PS50995">
    <property type="entry name" value="HTH_MARR_2"/>
    <property type="match status" value="1"/>
</dbReference>
<evidence type="ECO:0000256" key="1">
    <source>
        <dbReference type="SAM" id="MobiDB-lite"/>
    </source>
</evidence>
<reference evidence="3 4" key="1">
    <citation type="submission" date="2019-07" db="EMBL/GenBank/DDBJ databases">
        <title>Full genome sequence of Humibacter sp. WJ7-1.</title>
        <authorList>
            <person name="Im W.-T."/>
        </authorList>
    </citation>
    <scope>NUCLEOTIDE SEQUENCE [LARGE SCALE GENOMIC DNA]</scope>
    <source>
        <strain evidence="3 4">WJ7-1</strain>
    </source>
</reference>
<dbReference type="GO" id="GO:0003700">
    <property type="term" value="F:DNA-binding transcription factor activity"/>
    <property type="evidence" value="ECO:0007669"/>
    <property type="project" value="InterPro"/>
</dbReference>
<dbReference type="GO" id="GO:0006950">
    <property type="term" value="P:response to stress"/>
    <property type="evidence" value="ECO:0007669"/>
    <property type="project" value="TreeGrafter"/>
</dbReference>
<gene>
    <name evidence="3" type="ORF">FPZ11_13425</name>
</gene>
<dbReference type="InterPro" id="IPR039422">
    <property type="entry name" value="MarR/SlyA-like"/>
</dbReference>
<dbReference type="EMBL" id="CP042305">
    <property type="protein sequence ID" value="QDZ15625.1"/>
    <property type="molecule type" value="Genomic_DNA"/>
</dbReference>
<dbReference type="KEGG" id="huw:FPZ11_13425"/>
<dbReference type="OrthoDB" id="162531at2"/>
<dbReference type="InterPro" id="IPR000835">
    <property type="entry name" value="HTH_MarR-typ"/>
</dbReference>
<dbReference type="Pfam" id="PF12802">
    <property type="entry name" value="MarR_2"/>
    <property type="match status" value="1"/>
</dbReference>
<protein>
    <submittedName>
        <fullName evidence="3">MarR family transcriptional regulator</fullName>
    </submittedName>
</protein>
<dbReference type="AlphaFoldDB" id="A0A5B8M7I1"/>
<dbReference type="SMART" id="SM00347">
    <property type="entry name" value="HTH_MARR"/>
    <property type="match status" value="1"/>
</dbReference>
<dbReference type="SUPFAM" id="SSF46785">
    <property type="entry name" value="Winged helix' DNA-binding domain"/>
    <property type="match status" value="1"/>
</dbReference>
<dbReference type="PRINTS" id="PR00598">
    <property type="entry name" value="HTHMARR"/>
</dbReference>
<feature type="domain" description="HTH marR-type" evidence="2">
    <location>
        <begin position="38"/>
        <end position="181"/>
    </location>
</feature>
<dbReference type="Gene3D" id="1.10.10.10">
    <property type="entry name" value="Winged helix-like DNA-binding domain superfamily/Winged helix DNA-binding domain"/>
    <property type="match status" value="1"/>
</dbReference>
<dbReference type="Proteomes" id="UP000320216">
    <property type="component" value="Chromosome"/>
</dbReference>
<sequence length="182" mass="20392">MNAQDAPSHGDDTGRPDPFIDPRVLDPDRAVVDTTGLADDEVDQIVRVLASLRLWRESEEASLDESRRTMQLGSTDMRAMRYLVVMKGRGEVATPGGLAAHLGISTASVTKLLDRLETAGHIKRERHPTDRRGVVITLAPDSHLRVREVIGRRHARRFELAKELRPDERETVIRFLNALSET</sequence>
<keyword evidence="4" id="KW-1185">Reference proteome</keyword>
<dbReference type="PANTHER" id="PTHR33164:SF106">
    <property type="entry name" value="TRANSCRIPTIONAL REGULATORY PROTEIN"/>
    <property type="match status" value="1"/>
</dbReference>